<evidence type="ECO:0000313" key="2">
    <source>
        <dbReference type="Proteomes" id="UP000294737"/>
    </source>
</evidence>
<evidence type="ECO:0000313" key="1">
    <source>
        <dbReference type="EMBL" id="TDN93861.1"/>
    </source>
</evidence>
<name>A0A4R6GG25_9BURK</name>
<comment type="caution">
    <text evidence="1">The sequence shown here is derived from an EMBL/GenBank/DDBJ whole genome shotgun (WGS) entry which is preliminary data.</text>
</comment>
<protein>
    <submittedName>
        <fullName evidence="1">Uncharacterized protein</fullName>
    </submittedName>
</protein>
<sequence>MLLLYGLNLFDEQGKLLRAAMILQYCFYCLVIRLQYKSKRPALGTLSGTGFQTNSNIALYQPTTMRLTVFWSNKNP</sequence>
<organism evidence="1 2">
    <name type="scientific">Herminiimonas fonticola</name>
    <dbReference type="NCBI Taxonomy" id="303380"/>
    <lineage>
        <taxon>Bacteria</taxon>
        <taxon>Pseudomonadati</taxon>
        <taxon>Pseudomonadota</taxon>
        <taxon>Betaproteobacteria</taxon>
        <taxon>Burkholderiales</taxon>
        <taxon>Oxalobacteraceae</taxon>
        <taxon>Herminiimonas</taxon>
    </lineage>
</organism>
<gene>
    <name evidence="1" type="ORF">EV677_0396</name>
</gene>
<reference evidence="1 2" key="1">
    <citation type="submission" date="2019-03" db="EMBL/GenBank/DDBJ databases">
        <title>Genomic Encyclopedia of Type Strains, Phase IV (KMG-IV): sequencing the most valuable type-strain genomes for metagenomic binning, comparative biology and taxonomic classification.</title>
        <authorList>
            <person name="Goeker M."/>
        </authorList>
    </citation>
    <scope>NUCLEOTIDE SEQUENCE [LARGE SCALE GENOMIC DNA]</scope>
    <source>
        <strain evidence="1 2">DSM 18555</strain>
    </source>
</reference>
<dbReference type="Proteomes" id="UP000294737">
    <property type="component" value="Unassembled WGS sequence"/>
</dbReference>
<accession>A0A4R6GG25</accession>
<keyword evidence="2" id="KW-1185">Reference proteome</keyword>
<dbReference type="EMBL" id="SNWF01000004">
    <property type="protein sequence ID" value="TDN93861.1"/>
    <property type="molecule type" value="Genomic_DNA"/>
</dbReference>
<dbReference type="AlphaFoldDB" id="A0A4R6GG25"/>
<proteinExistence type="predicted"/>